<evidence type="ECO:0000313" key="2">
    <source>
        <dbReference type="EMBL" id="ABW27166.1"/>
    </source>
</evidence>
<gene>
    <name evidence="2" type="ordered locus">AM1_2152</name>
</gene>
<keyword evidence="1" id="KW-0732">Signal</keyword>
<sequence length="120" mass="13690">MGNNRLSLWHFVTFTALFPSQRATMAQHNRLTYLGSLIFASLLLISCQNKELVSQEKYKQLKLDMSYEDVKKIMGSPGKVKKFPGQPSTETTYVWKQKNSSYRILVTLKDGKVGSLVDIK</sequence>
<dbReference type="Gene3D" id="3.30.1450.10">
    <property type="match status" value="1"/>
</dbReference>
<evidence type="ECO:0008006" key="4">
    <source>
        <dbReference type="Google" id="ProtNLM"/>
    </source>
</evidence>
<name>B0BZV6_ACAM1</name>
<accession>B0BZV6</accession>
<dbReference type="STRING" id="329726.AM1_2152"/>
<organism evidence="2 3">
    <name type="scientific">Acaryochloris marina (strain MBIC 11017)</name>
    <dbReference type="NCBI Taxonomy" id="329726"/>
    <lineage>
        <taxon>Bacteria</taxon>
        <taxon>Bacillati</taxon>
        <taxon>Cyanobacteriota</taxon>
        <taxon>Cyanophyceae</taxon>
        <taxon>Acaryochloridales</taxon>
        <taxon>Acaryochloridaceae</taxon>
        <taxon>Acaryochloris</taxon>
    </lineage>
</organism>
<keyword evidence="3" id="KW-1185">Reference proteome</keyword>
<dbReference type="EMBL" id="CP000828">
    <property type="protein sequence ID" value="ABW27166.1"/>
    <property type="molecule type" value="Genomic_DNA"/>
</dbReference>
<dbReference type="KEGG" id="amr:AM1_2152"/>
<dbReference type="InterPro" id="IPR037873">
    <property type="entry name" value="BamE-like"/>
</dbReference>
<proteinExistence type="predicted"/>
<reference evidence="2 3" key="1">
    <citation type="journal article" date="2008" name="Proc. Natl. Acad. Sci. U.S.A.">
        <title>Niche adaptation and genome expansion in the chlorophyll d-producing cyanobacterium Acaryochloris marina.</title>
        <authorList>
            <person name="Swingley W.D."/>
            <person name="Chen M."/>
            <person name="Cheung P.C."/>
            <person name="Conrad A.L."/>
            <person name="Dejesa L.C."/>
            <person name="Hao J."/>
            <person name="Honchak B.M."/>
            <person name="Karbach L.E."/>
            <person name="Kurdoglu A."/>
            <person name="Lahiri S."/>
            <person name="Mastrian S.D."/>
            <person name="Miyashita H."/>
            <person name="Page L."/>
            <person name="Ramakrishna P."/>
            <person name="Satoh S."/>
            <person name="Sattley W.M."/>
            <person name="Shimada Y."/>
            <person name="Taylor H.L."/>
            <person name="Tomo T."/>
            <person name="Tsuchiya T."/>
            <person name="Wang Z.T."/>
            <person name="Raymond J."/>
            <person name="Mimuro M."/>
            <person name="Blankenship R.E."/>
            <person name="Touchman J.W."/>
        </authorList>
    </citation>
    <scope>NUCLEOTIDE SEQUENCE [LARGE SCALE GENOMIC DNA]</scope>
    <source>
        <strain evidence="3">MBIC 11017</strain>
    </source>
</reference>
<dbReference type="OrthoDB" id="570195at2"/>
<evidence type="ECO:0000256" key="1">
    <source>
        <dbReference type="ARBA" id="ARBA00022729"/>
    </source>
</evidence>
<evidence type="ECO:0000313" key="3">
    <source>
        <dbReference type="Proteomes" id="UP000000268"/>
    </source>
</evidence>
<dbReference type="HOGENOM" id="CLU_2044544_0_0_3"/>
<dbReference type="AlphaFoldDB" id="B0BZV6"/>
<protein>
    <recommendedName>
        <fullName evidence="4">Lipoprotein SmpA/OmlA domain-containing protein</fullName>
    </recommendedName>
</protein>
<dbReference type="Proteomes" id="UP000000268">
    <property type="component" value="Chromosome"/>
</dbReference>